<evidence type="ECO:0000313" key="4">
    <source>
        <dbReference type="RefSeq" id="XP_022335535.1"/>
    </source>
</evidence>
<evidence type="ECO:0000313" key="3">
    <source>
        <dbReference type="Proteomes" id="UP000694844"/>
    </source>
</evidence>
<dbReference type="Proteomes" id="UP000694844">
    <property type="component" value="Chromosome 5"/>
</dbReference>
<feature type="compositionally biased region" description="Low complexity" evidence="1">
    <location>
        <begin position="657"/>
        <end position="667"/>
    </location>
</feature>
<sequence>MFTCVVVTILLVPYVYGQTPGQSADPLDGFNIEALLAELGPLPGGSAPSGSSNSGNLGSAVAGISTQTGGAGGGLDLEAAIKDIQNELHQTFASDASLQGLVAGSSGDLGNLDALFGSLGGEGSSSSVTSGTNGALDVTGGSRSAKTSSKKSKSSPSKKAISPKLPPFPSQQVASQNTIEKFDRTPVEQPKDALLETSLPNIGDLSLDPPPPPKSEIPSLNSFAPLQSFTQTAGSRSTSSGSAARFQESSAFPSSFNTFGQSSSSVASQLPDLKLPELETRSSQFRQSSSLPESSFPFRTSFETGSSVASQLPDLKLPELETRSSQFRQSSSLPESSFPLTTSFETGSSQFRQSSSLPESSFPLTASFGTGSARFGQSNSLPDSSLPLTSSFETGRTSFGQGSSALAEQFKSLEQGSGTFELPQTRPPQAASSPSRRQLENLTPDELRRALAEVNREIDTLSRPIRDNSQPSSGAVTSVLPGDRRSNSLIGLQAGSIAQRFGGRTGLESAFTNTGSIGNSFDFPQIDPQATISNTGSIGNSFDFPQIDPQATISNTGSIGNSFHFPQIDSQATNPISQTDSTSIRTDQSASQQSSGPETQQFVTAAPPQINPFSAIENPSGGLPFGQNPFLPGMQPMFGRSMFDQAPPVFGLPQQGQFFQGSGQLPPNFGQNPRVPGLRGQQPSFLNTNQLQFDSGSTPGGLRSSLPNLRFEPPNGSPVRNSLGARERDFQRGRPESASFGVDSFRGQTQSNRGDFLRESSNTLSRDRSPDRDVNRIMSSIREQRLRGNFDLGSLRRFSDRSRGGTSHLNTPTMLRLNGVTIRRQGSSGQDRRFLQHSTGRNPDMRSQIFRQG</sequence>
<name>A0A8B8E5T4_CRAVI</name>
<dbReference type="AlphaFoldDB" id="A0A8B8E5T4"/>
<evidence type="ECO:0000256" key="2">
    <source>
        <dbReference type="SAM" id="SignalP"/>
    </source>
</evidence>
<feature type="region of interest" description="Disordered" evidence="1">
    <location>
        <begin position="418"/>
        <end position="444"/>
    </location>
</feature>
<feature type="compositionally biased region" description="Low complexity" evidence="1">
    <location>
        <begin position="124"/>
        <end position="134"/>
    </location>
</feature>
<feature type="compositionally biased region" description="Basic and acidic residues" evidence="1">
    <location>
        <begin position="725"/>
        <end position="735"/>
    </location>
</feature>
<feature type="chain" id="PRO_5034837251" evidence="2">
    <location>
        <begin position="18"/>
        <end position="853"/>
    </location>
</feature>
<feature type="region of interest" description="Disordered" evidence="1">
    <location>
        <begin position="462"/>
        <end position="481"/>
    </location>
</feature>
<feature type="compositionally biased region" description="Polar residues" evidence="1">
    <location>
        <begin position="681"/>
        <end position="697"/>
    </location>
</feature>
<feature type="compositionally biased region" description="Polar residues" evidence="1">
    <location>
        <begin position="467"/>
        <end position="476"/>
    </location>
</feature>
<feature type="compositionally biased region" description="Polar residues" evidence="1">
    <location>
        <begin position="323"/>
        <end position="359"/>
    </location>
</feature>
<feature type="region of interest" description="Disordered" evidence="1">
    <location>
        <begin position="322"/>
        <end position="359"/>
    </location>
</feature>
<feature type="region of interest" description="Disordered" evidence="1">
    <location>
        <begin position="121"/>
        <end position="176"/>
    </location>
</feature>
<feature type="compositionally biased region" description="Low complexity" evidence="1">
    <location>
        <begin position="378"/>
        <end position="391"/>
    </location>
</feature>
<feature type="compositionally biased region" description="Low complexity" evidence="1">
    <location>
        <begin position="154"/>
        <end position="163"/>
    </location>
</feature>
<dbReference type="GeneID" id="111132116"/>
<keyword evidence="2" id="KW-0732">Signal</keyword>
<feature type="region of interest" description="Disordered" evidence="1">
    <location>
        <begin position="553"/>
        <end position="602"/>
    </location>
</feature>
<dbReference type="OrthoDB" id="10642244at2759"/>
<keyword evidence="3" id="KW-1185">Reference proteome</keyword>
<dbReference type="KEGG" id="cvn:111132116"/>
<protein>
    <submittedName>
        <fullName evidence="4">Serine/threonine-rich protein adg2-like isoform X1</fullName>
    </submittedName>
</protein>
<feature type="compositionally biased region" description="Polar residues" evidence="1">
    <location>
        <begin position="568"/>
        <end position="602"/>
    </location>
</feature>
<feature type="region of interest" description="Disordered" evidence="1">
    <location>
        <begin position="375"/>
        <end position="403"/>
    </location>
</feature>
<dbReference type="RefSeq" id="XP_022335535.1">
    <property type="nucleotide sequence ID" value="XM_022479827.1"/>
</dbReference>
<feature type="signal peptide" evidence="2">
    <location>
        <begin position="1"/>
        <end position="17"/>
    </location>
</feature>
<feature type="compositionally biased region" description="Polar residues" evidence="1">
    <location>
        <begin position="392"/>
        <end position="403"/>
    </location>
</feature>
<proteinExistence type="predicted"/>
<gene>
    <name evidence="4" type="primary">LOC111132116</name>
</gene>
<feature type="compositionally biased region" description="Polar residues" evidence="1">
    <location>
        <begin position="746"/>
        <end position="764"/>
    </location>
</feature>
<accession>A0A8B8E5T4</accession>
<organism evidence="3 4">
    <name type="scientific">Crassostrea virginica</name>
    <name type="common">Eastern oyster</name>
    <dbReference type="NCBI Taxonomy" id="6565"/>
    <lineage>
        <taxon>Eukaryota</taxon>
        <taxon>Metazoa</taxon>
        <taxon>Spiralia</taxon>
        <taxon>Lophotrochozoa</taxon>
        <taxon>Mollusca</taxon>
        <taxon>Bivalvia</taxon>
        <taxon>Autobranchia</taxon>
        <taxon>Pteriomorphia</taxon>
        <taxon>Ostreida</taxon>
        <taxon>Ostreoidea</taxon>
        <taxon>Ostreidae</taxon>
        <taxon>Crassostrea</taxon>
    </lineage>
</organism>
<evidence type="ECO:0000256" key="1">
    <source>
        <dbReference type="SAM" id="MobiDB-lite"/>
    </source>
</evidence>
<reference evidence="4" key="1">
    <citation type="submission" date="2025-08" db="UniProtKB">
        <authorList>
            <consortium name="RefSeq"/>
        </authorList>
    </citation>
    <scope>IDENTIFICATION</scope>
    <source>
        <tissue evidence="4">Whole sample</tissue>
    </source>
</reference>
<feature type="region of interest" description="Disordered" evidence="1">
    <location>
        <begin position="825"/>
        <end position="853"/>
    </location>
</feature>
<feature type="region of interest" description="Disordered" evidence="1">
    <location>
        <begin position="200"/>
        <end position="221"/>
    </location>
</feature>
<feature type="region of interest" description="Disordered" evidence="1">
    <location>
        <begin position="657"/>
        <end position="771"/>
    </location>
</feature>